<organism evidence="1 2">
    <name type="scientific">Entomophthora muscae</name>
    <dbReference type="NCBI Taxonomy" id="34485"/>
    <lineage>
        <taxon>Eukaryota</taxon>
        <taxon>Fungi</taxon>
        <taxon>Fungi incertae sedis</taxon>
        <taxon>Zoopagomycota</taxon>
        <taxon>Entomophthoromycotina</taxon>
        <taxon>Entomophthoromycetes</taxon>
        <taxon>Entomophthorales</taxon>
        <taxon>Entomophthoraceae</taxon>
        <taxon>Entomophthora</taxon>
    </lineage>
</organism>
<name>A0ACC2ULK6_9FUNG</name>
<proteinExistence type="predicted"/>
<dbReference type="EMBL" id="QTSX02000217">
    <property type="protein sequence ID" value="KAJ9087666.1"/>
    <property type="molecule type" value="Genomic_DNA"/>
</dbReference>
<gene>
    <name evidence="1" type="ORF">DSO57_1030900</name>
</gene>
<comment type="caution">
    <text evidence="1">The sequence shown here is derived from an EMBL/GenBank/DDBJ whole genome shotgun (WGS) entry which is preliminary data.</text>
</comment>
<sequence length="1156" mass="130570">MEADPNKIFYKRNKVTASLAVLGKYFVSLVYKLLSAKMHPGSKSLEVNSEEDLLALQKEFLEKKLPSSVKVKRVTRPSHEEENVSQNVTPLQALEKLSILEDVREMGANISINSAPERKKKSLFARRKESERESKNKLPLTEVVATKPSNDGLELDTIAETRGSDLPRNGRFSKEIIEEISKENERLLACMSPDEIIMAKEELLKSLDPNFVRILTKGQSFSRSPSLSSRPLSEPLNGSQQSKIFEGLLEAYSAEGLNRLAIESEKLQWMRDDVPAPASKNAIRFSFDGIPLRGDVDIPTHHGLHHHGMDPEKPGYTLDELSLLARSSVPGQRGLALGILNRVFQNIHDELLSAEDFTAIRRHFLIESGVLLLCVNLDVKWHSVIMAAIRVMHSWLVGHALYLGHSEVPNIDERILSLLSCLIGGHKAVSNAVMCDSRISDAEAGEDVMSSQYQVKLAAYDSVAGFLSMGVPFRFQYLFGLLNLPHIYHAYMIEILLRMARHSIWACSKLCKCPELFVAIDRRYFQISWPPIEQKELTGASAPLPSPIAIRFFTAICQASIQFARQLLSTTIFQSLNRFLEADIESLPLDLQPLGIQLQAEILQLGRVLAIYDMHDVFVKQVPALLAFAPPPSPAQAFFYRWKEALVLSLFVLPLPEIQQRWLYVKPSFFSAYRLLSDTGLPRDPSLASAVLDFISACITLKQAKLITDDTPEEISHLVMFSDLINSISSEANEALKSLPSLKPTRSGVWNKEFRRFVPAIATPRQMSLLEEMAEIMPRVSLIRSLMEVARVSKHGVNYKNYKAIYELLSQLLGAIGCLEQQCWHLLLPIFDLAFWWLQLEAPSPFRDIRCAVAVWYIVASFDKGDKLDDSLLEQLHLTLPHDYSFVGTYYESSEPAGLLDDYVCACTYDDQVFWGLHELNLDDVFKLVAALKETTHVYSLFAPNKVPTTILRAISQRLNPRADVFAIMKIFSAPHTTFFHPLLIEHLLPLLEAIRVTENWLACSNVLKPAEDDHVLSRRFEIYKDAIDRYLNCGFFHSAFLPIFLHPLDMAHFPWDFRAVFWGDLIDNIAPQTKKYFGTFDAIPKAYLYPIETSFVVLDIMASAICCRSLTRKDSPFLYGIACHHLQHALQPAKTGRLAQLRMRLESSKAFDASA</sequence>
<evidence type="ECO:0000313" key="2">
    <source>
        <dbReference type="Proteomes" id="UP001165960"/>
    </source>
</evidence>
<evidence type="ECO:0000313" key="1">
    <source>
        <dbReference type="EMBL" id="KAJ9087666.1"/>
    </source>
</evidence>
<keyword evidence="2" id="KW-1185">Reference proteome</keyword>
<protein>
    <submittedName>
        <fullName evidence="1">Uncharacterized protein</fullName>
    </submittedName>
</protein>
<accession>A0ACC2ULK6</accession>
<reference evidence="1" key="1">
    <citation type="submission" date="2022-04" db="EMBL/GenBank/DDBJ databases">
        <title>Genome of the entomopathogenic fungus Entomophthora muscae.</title>
        <authorList>
            <person name="Elya C."/>
            <person name="Lovett B.R."/>
            <person name="Lee E."/>
            <person name="Macias A.M."/>
            <person name="Hajek A.E."/>
            <person name="De Bivort B.L."/>
            <person name="Kasson M.T."/>
            <person name="De Fine Licht H.H."/>
            <person name="Stajich J.E."/>
        </authorList>
    </citation>
    <scope>NUCLEOTIDE SEQUENCE</scope>
    <source>
        <strain evidence="1">Berkeley</strain>
    </source>
</reference>
<dbReference type="Proteomes" id="UP001165960">
    <property type="component" value="Unassembled WGS sequence"/>
</dbReference>